<reference evidence="1" key="2">
    <citation type="submission" date="2017-06" db="EMBL/GenBank/DDBJ databases">
        <title>The pomegranate genome and the genomics of punicalagin biosynthesis.</title>
        <authorList>
            <person name="Xu C."/>
        </authorList>
    </citation>
    <scope>NUCLEOTIDE SEQUENCE [LARGE SCALE GENOMIC DNA]</scope>
    <source>
        <tissue evidence="1">Fresh leaf</tissue>
    </source>
</reference>
<evidence type="ECO:0000313" key="4">
    <source>
        <dbReference type="Proteomes" id="UP000233551"/>
    </source>
</evidence>
<evidence type="ECO:0008006" key="5">
    <source>
        <dbReference type="Google" id="ProtNLM"/>
    </source>
</evidence>
<sequence>MYYWQEEAFVVWALLHGLSHESVKAKVKGRTLVVKLYQRRFKDFPAKTFEVPSNLDGRGAKIAIEGWQALGRSLRAGCGQGQQEGQEKCCHGH</sequence>
<organism evidence="1 3">
    <name type="scientific">Punica granatum</name>
    <name type="common">Pomegranate</name>
    <dbReference type="NCBI Taxonomy" id="22663"/>
    <lineage>
        <taxon>Eukaryota</taxon>
        <taxon>Viridiplantae</taxon>
        <taxon>Streptophyta</taxon>
        <taxon>Embryophyta</taxon>
        <taxon>Tracheophyta</taxon>
        <taxon>Spermatophyta</taxon>
        <taxon>Magnoliopsida</taxon>
        <taxon>eudicotyledons</taxon>
        <taxon>Gunneridae</taxon>
        <taxon>Pentapetalae</taxon>
        <taxon>rosids</taxon>
        <taxon>malvids</taxon>
        <taxon>Myrtales</taxon>
        <taxon>Lythraceae</taxon>
        <taxon>Punica</taxon>
    </lineage>
</organism>
<dbReference type="EMBL" id="MTKT01005538">
    <property type="protein sequence ID" value="OWM66728.1"/>
    <property type="molecule type" value="Genomic_DNA"/>
</dbReference>
<comment type="caution">
    <text evidence="1">The sequence shown here is derived from an EMBL/GenBank/DDBJ whole genome shotgun (WGS) entry which is preliminary data.</text>
</comment>
<reference evidence="2 4" key="3">
    <citation type="submission" date="2017-11" db="EMBL/GenBank/DDBJ databases">
        <title>De-novo sequencing of pomegranate (Punica granatum L.) genome.</title>
        <authorList>
            <person name="Akparov Z."/>
            <person name="Amiraslanov A."/>
            <person name="Hajiyeva S."/>
            <person name="Abbasov M."/>
            <person name="Kaur K."/>
            <person name="Hamwieh A."/>
            <person name="Solovyev V."/>
            <person name="Salamov A."/>
            <person name="Braich B."/>
            <person name="Kosarev P."/>
            <person name="Mahmoud A."/>
            <person name="Hajiyev E."/>
            <person name="Babayeva S."/>
            <person name="Izzatullayeva V."/>
            <person name="Mammadov A."/>
            <person name="Mammadov A."/>
            <person name="Sharifova S."/>
            <person name="Ojaghi J."/>
            <person name="Eynullazada K."/>
            <person name="Bayramov B."/>
            <person name="Abdulazimova A."/>
            <person name="Shahmuradov I."/>
        </authorList>
    </citation>
    <scope>NUCLEOTIDE SEQUENCE [LARGE SCALE GENOMIC DNA]</scope>
    <source>
        <strain evidence="2">AG2017</strain>
        <strain evidence="4">cv. AG2017</strain>
        <tissue evidence="2">Leaf</tissue>
    </source>
</reference>
<name>A0A218W2N6_PUNGR</name>
<dbReference type="AlphaFoldDB" id="A0A218W2N6"/>
<dbReference type="Proteomes" id="UP000197138">
    <property type="component" value="Unassembled WGS sequence"/>
</dbReference>
<evidence type="ECO:0000313" key="3">
    <source>
        <dbReference type="Proteomes" id="UP000197138"/>
    </source>
</evidence>
<proteinExistence type="predicted"/>
<accession>A0A218W2N6</accession>
<protein>
    <recommendedName>
        <fullName evidence="5">SHSP domain-containing protein</fullName>
    </recommendedName>
</protein>
<gene>
    <name evidence="1" type="ORF">CDL15_Pgr010379</name>
    <name evidence="2" type="ORF">CRG98_047361</name>
</gene>
<dbReference type="EMBL" id="PGOL01007891">
    <property type="protein sequence ID" value="PKI32275.1"/>
    <property type="molecule type" value="Genomic_DNA"/>
</dbReference>
<reference evidence="3" key="1">
    <citation type="journal article" date="2017" name="Plant J.">
        <title>The pomegranate (Punica granatum L.) genome and the genomics of punicalagin biosynthesis.</title>
        <authorList>
            <person name="Qin G."/>
            <person name="Xu C."/>
            <person name="Ming R."/>
            <person name="Tang H."/>
            <person name="Guyot R."/>
            <person name="Kramer E.M."/>
            <person name="Hu Y."/>
            <person name="Yi X."/>
            <person name="Qi Y."/>
            <person name="Xu X."/>
            <person name="Gao Z."/>
            <person name="Pan H."/>
            <person name="Jian J."/>
            <person name="Tian Y."/>
            <person name="Yue Z."/>
            <person name="Xu Y."/>
        </authorList>
    </citation>
    <scope>NUCLEOTIDE SEQUENCE [LARGE SCALE GENOMIC DNA]</scope>
    <source>
        <strain evidence="3">cv. Dabenzi</strain>
    </source>
</reference>
<keyword evidence="4" id="KW-1185">Reference proteome</keyword>
<evidence type="ECO:0000313" key="1">
    <source>
        <dbReference type="EMBL" id="OWM66728.1"/>
    </source>
</evidence>
<evidence type="ECO:0000313" key="2">
    <source>
        <dbReference type="EMBL" id="PKI32275.1"/>
    </source>
</evidence>
<dbReference type="Proteomes" id="UP000233551">
    <property type="component" value="Unassembled WGS sequence"/>
</dbReference>